<dbReference type="Proteomes" id="UP000727993">
    <property type="component" value="Unassembled WGS sequence"/>
</dbReference>
<dbReference type="PANTHER" id="PTHR12919">
    <property type="entry name" value="30S RIBOSOMAL PROTEIN S16"/>
    <property type="match status" value="1"/>
</dbReference>
<keyword evidence="2 3" id="KW-0687">Ribonucleoprotein</keyword>
<dbReference type="NCBIfam" id="TIGR00002">
    <property type="entry name" value="S16"/>
    <property type="match status" value="1"/>
</dbReference>
<accession>A0A936NAC1</accession>
<feature type="region of interest" description="Disordered" evidence="4">
    <location>
        <begin position="85"/>
        <end position="118"/>
    </location>
</feature>
<evidence type="ECO:0000256" key="2">
    <source>
        <dbReference type="ARBA" id="ARBA00023274"/>
    </source>
</evidence>
<feature type="compositionally biased region" description="Low complexity" evidence="4">
    <location>
        <begin position="95"/>
        <end position="109"/>
    </location>
</feature>
<dbReference type="InterPro" id="IPR020592">
    <property type="entry name" value="Ribosomal_bS16_CS"/>
</dbReference>
<organism evidence="5 6">
    <name type="scientific">Candidatus Neomicrothrix subdominans</name>
    <dbReference type="NCBI Taxonomy" id="2954438"/>
    <lineage>
        <taxon>Bacteria</taxon>
        <taxon>Bacillati</taxon>
        <taxon>Actinomycetota</taxon>
        <taxon>Acidimicrobiia</taxon>
        <taxon>Acidimicrobiales</taxon>
        <taxon>Microthrixaceae</taxon>
        <taxon>Candidatus Neomicrothrix</taxon>
    </lineage>
</organism>
<keyword evidence="1 3" id="KW-0689">Ribosomal protein</keyword>
<evidence type="ECO:0000313" key="6">
    <source>
        <dbReference type="Proteomes" id="UP000727993"/>
    </source>
</evidence>
<evidence type="ECO:0000256" key="4">
    <source>
        <dbReference type="SAM" id="MobiDB-lite"/>
    </source>
</evidence>
<comment type="similarity">
    <text evidence="3">Belongs to the bacterial ribosomal protein bS16 family.</text>
</comment>
<dbReference type="InterPro" id="IPR000307">
    <property type="entry name" value="Ribosomal_bS16"/>
</dbReference>
<gene>
    <name evidence="3 5" type="primary">rpsP</name>
    <name evidence="5" type="ORF">IPN02_05535</name>
</gene>
<dbReference type="HAMAP" id="MF_00385">
    <property type="entry name" value="Ribosomal_bS16"/>
    <property type="match status" value="1"/>
</dbReference>
<dbReference type="Pfam" id="PF00886">
    <property type="entry name" value="Ribosomal_S16"/>
    <property type="match status" value="1"/>
</dbReference>
<dbReference type="PANTHER" id="PTHR12919:SF20">
    <property type="entry name" value="SMALL RIBOSOMAL SUBUNIT PROTEIN BS16M"/>
    <property type="match status" value="1"/>
</dbReference>
<dbReference type="GO" id="GO:0003735">
    <property type="term" value="F:structural constituent of ribosome"/>
    <property type="evidence" value="ECO:0007669"/>
    <property type="project" value="InterPro"/>
</dbReference>
<protein>
    <recommendedName>
        <fullName evidence="3">Small ribosomal subunit protein bS16</fullName>
    </recommendedName>
</protein>
<reference evidence="5 6" key="1">
    <citation type="submission" date="2020-10" db="EMBL/GenBank/DDBJ databases">
        <title>Connecting structure to function with the recovery of over 1000 high-quality activated sludge metagenome-assembled genomes encoding full-length rRNA genes using long-read sequencing.</title>
        <authorList>
            <person name="Singleton C.M."/>
            <person name="Petriglieri F."/>
            <person name="Kristensen J.M."/>
            <person name="Kirkegaard R.H."/>
            <person name="Michaelsen T.Y."/>
            <person name="Andersen M.H."/>
            <person name="Karst S.M."/>
            <person name="Dueholm M.S."/>
            <person name="Nielsen P.H."/>
            <person name="Albertsen M."/>
        </authorList>
    </citation>
    <scope>NUCLEOTIDE SEQUENCE [LARGE SCALE GENOMIC DNA]</scope>
    <source>
        <strain evidence="5">Lyne_18-Q3-R50-59_MAXAC.006</strain>
    </source>
</reference>
<dbReference type="AlphaFoldDB" id="A0A936NAC1"/>
<dbReference type="PROSITE" id="PS00732">
    <property type="entry name" value="RIBOSOMAL_S16"/>
    <property type="match status" value="1"/>
</dbReference>
<comment type="caution">
    <text evidence="5">The sequence shown here is derived from an EMBL/GenBank/DDBJ whole genome shotgun (WGS) entry which is preliminary data.</text>
</comment>
<dbReference type="InterPro" id="IPR023803">
    <property type="entry name" value="Ribosomal_bS16_dom_sf"/>
</dbReference>
<dbReference type="Gene3D" id="3.30.1320.10">
    <property type="match status" value="1"/>
</dbReference>
<name>A0A936NAC1_9ACTN</name>
<dbReference type="GO" id="GO:0006412">
    <property type="term" value="P:translation"/>
    <property type="evidence" value="ECO:0007669"/>
    <property type="project" value="UniProtKB-UniRule"/>
</dbReference>
<evidence type="ECO:0000256" key="1">
    <source>
        <dbReference type="ARBA" id="ARBA00022980"/>
    </source>
</evidence>
<sequence length="118" mass="12766">MAVRLRLTRVGKKKQPTYRIVAADRRSPRDGRFIEIIGTYNPRAEPSAIKVDNTAALKWLKNGAQPSERVKKLLELSGAWAAHTTGADAPEMFEVPEPTAAPEPTSEPVSAVADGSDA</sequence>
<dbReference type="SUPFAM" id="SSF54565">
    <property type="entry name" value="Ribosomal protein S16"/>
    <property type="match status" value="1"/>
</dbReference>
<dbReference type="GO" id="GO:0015935">
    <property type="term" value="C:small ribosomal subunit"/>
    <property type="evidence" value="ECO:0007669"/>
    <property type="project" value="TreeGrafter"/>
</dbReference>
<evidence type="ECO:0000256" key="3">
    <source>
        <dbReference type="HAMAP-Rule" id="MF_00385"/>
    </source>
</evidence>
<dbReference type="GO" id="GO:0005737">
    <property type="term" value="C:cytoplasm"/>
    <property type="evidence" value="ECO:0007669"/>
    <property type="project" value="UniProtKB-ARBA"/>
</dbReference>
<evidence type="ECO:0000313" key="5">
    <source>
        <dbReference type="EMBL" id="MBK9296320.1"/>
    </source>
</evidence>
<dbReference type="EMBL" id="JADJZA010000001">
    <property type="protein sequence ID" value="MBK9296320.1"/>
    <property type="molecule type" value="Genomic_DNA"/>
</dbReference>
<proteinExistence type="inferred from homology"/>